<proteinExistence type="predicted"/>
<keyword evidence="5" id="KW-0997">Cell inner membrane</keyword>
<organism evidence="15 16">
    <name type="scientific">Actibacterium atlanticum</name>
    <dbReference type="NCBI Taxonomy" id="1461693"/>
    <lineage>
        <taxon>Bacteria</taxon>
        <taxon>Pseudomonadati</taxon>
        <taxon>Pseudomonadota</taxon>
        <taxon>Alphaproteobacteria</taxon>
        <taxon>Rhodobacterales</taxon>
        <taxon>Roseobacteraceae</taxon>
        <taxon>Actibacterium</taxon>
    </lineage>
</organism>
<protein>
    <recommendedName>
        <fullName evidence="3">histidine kinase</fullName>
        <ecNumber evidence="3">2.7.13.3</ecNumber>
    </recommendedName>
</protein>
<evidence type="ECO:0000256" key="13">
    <source>
        <dbReference type="SAM" id="Phobius"/>
    </source>
</evidence>
<dbReference type="SMART" id="SM00387">
    <property type="entry name" value="HATPase_c"/>
    <property type="match status" value="1"/>
</dbReference>
<keyword evidence="7" id="KW-0808">Transferase</keyword>
<comment type="subcellular location">
    <subcellularLocation>
        <location evidence="2">Cell inner membrane</location>
        <topology evidence="2">Multi-pass membrane protein</topology>
    </subcellularLocation>
</comment>
<dbReference type="AlphaFoldDB" id="A0A058ZRK4"/>
<comment type="catalytic activity">
    <reaction evidence="1">
        <text>ATP + protein L-histidine = ADP + protein N-phospho-L-histidine.</text>
        <dbReference type="EC" id="2.7.13.3"/>
    </reaction>
</comment>
<dbReference type="OrthoDB" id="9804645at2"/>
<dbReference type="InterPro" id="IPR050980">
    <property type="entry name" value="2C_sensor_his_kinase"/>
</dbReference>
<evidence type="ECO:0000256" key="7">
    <source>
        <dbReference type="ARBA" id="ARBA00022679"/>
    </source>
</evidence>
<dbReference type="Proteomes" id="UP000024836">
    <property type="component" value="Unassembled WGS sequence"/>
</dbReference>
<gene>
    <name evidence="15" type="ORF">ATO10_03365</name>
</gene>
<evidence type="ECO:0000256" key="11">
    <source>
        <dbReference type="ARBA" id="ARBA00023012"/>
    </source>
</evidence>
<dbReference type="InterPro" id="IPR036097">
    <property type="entry name" value="HisK_dim/P_sf"/>
</dbReference>
<dbReference type="EC" id="2.7.13.3" evidence="3"/>
<evidence type="ECO:0000256" key="10">
    <source>
        <dbReference type="ARBA" id="ARBA00022989"/>
    </source>
</evidence>
<name>A0A058ZRK4_9RHOB</name>
<dbReference type="RefSeq" id="WP_035247962.1">
    <property type="nucleotide sequence ID" value="NZ_AQQY01000001.1"/>
</dbReference>
<evidence type="ECO:0000256" key="3">
    <source>
        <dbReference type="ARBA" id="ARBA00012438"/>
    </source>
</evidence>
<keyword evidence="11" id="KW-0902">Two-component regulatory system</keyword>
<dbReference type="PANTHER" id="PTHR44936:SF5">
    <property type="entry name" value="SENSOR HISTIDINE KINASE ENVZ"/>
    <property type="match status" value="1"/>
</dbReference>
<dbReference type="InterPro" id="IPR036890">
    <property type="entry name" value="HATPase_C_sf"/>
</dbReference>
<evidence type="ECO:0000256" key="4">
    <source>
        <dbReference type="ARBA" id="ARBA00022475"/>
    </source>
</evidence>
<feature type="transmembrane region" description="Helical" evidence="13">
    <location>
        <begin position="12"/>
        <end position="31"/>
    </location>
</feature>
<feature type="transmembrane region" description="Helical" evidence="13">
    <location>
        <begin position="187"/>
        <end position="209"/>
    </location>
</feature>
<dbReference type="PROSITE" id="PS50109">
    <property type="entry name" value="HIS_KIN"/>
    <property type="match status" value="1"/>
</dbReference>
<evidence type="ECO:0000256" key="6">
    <source>
        <dbReference type="ARBA" id="ARBA00022553"/>
    </source>
</evidence>
<dbReference type="PATRIC" id="fig|1461693.3.peg.694"/>
<evidence type="ECO:0000256" key="2">
    <source>
        <dbReference type="ARBA" id="ARBA00004429"/>
    </source>
</evidence>
<keyword evidence="12 13" id="KW-0472">Membrane</keyword>
<feature type="domain" description="Histidine kinase" evidence="14">
    <location>
        <begin position="263"/>
        <end position="482"/>
    </location>
</feature>
<evidence type="ECO:0000256" key="1">
    <source>
        <dbReference type="ARBA" id="ARBA00000085"/>
    </source>
</evidence>
<dbReference type="EMBL" id="AQQY01000001">
    <property type="protein sequence ID" value="KCV83767.1"/>
    <property type="molecule type" value="Genomic_DNA"/>
</dbReference>
<dbReference type="SUPFAM" id="SSF55874">
    <property type="entry name" value="ATPase domain of HSP90 chaperone/DNA topoisomerase II/histidine kinase"/>
    <property type="match status" value="1"/>
</dbReference>
<keyword evidence="8 13" id="KW-0812">Transmembrane</keyword>
<evidence type="ECO:0000256" key="8">
    <source>
        <dbReference type="ARBA" id="ARBA00022692"/>
    </source>
</evidence>
<keyword evidence="9 15" id="KW-0418">Kinase</keyword>
<dbReference type="Gene3D" id="3.30.565.10">
    <property type="entry name" value="Histidine kinase-like ATPase, C-terminal domain"/>
    <property type="match status" value="1"/>
</dbReference>
<dbReference type="GO" id="GO:0005886">
    <property type="term" value="C:plasma membrane"/>
    <property type="evidence" value="ECO:0007669"/>
    <property type="project" value="UniProtKB-SubCell"/>
</dbReference>
<evidence type="ECO:0000256" key="12">
    <source>
        <dbReference type="ARBA" id="ARBA00023136"/>
    </source>
</evidence>
<evidence type="ECO:0000313" key="15">
    <source>
        <dbReference type="EMBL" id="KCV83767.1"/>
    </source>
</evidence>
<dbReference type="STRING" id="1461693.ATO10_03365"/>
<evidence type="ECO:0000256" key="9">
    <source>
        <dbReference type="ARBA" id="ARBA00022777"/>
    </source>
</evidence>
<dbReference type="Gene3D" id="1.10.287.130">
    <property type="match status" value="1"/>
</dbReference>
<dbReference type="InterPro" id="IPR004358">
    <property type="entry name" value="Sig_transdc_His_kin-like_C"/>
</dbReference>
<comment type="caution">
    <text evidence="15">The sequence shown here is derived from an EMBL/GenBank/DDBJ whole genome shotgun (WGS) entry which is preliminary data.</text>
</comment>
<dbReference type="InterPro" id="IPR003661">
    <property type="entry name" value="HisK_dim/P_dom"/>
</dbReference>
<dbReference type="eggNOG" id="COG2205">
    <property type="taxonomic scope" value="Bacteria"/>
</dbReference>
<dbReference type="InterPro" id="IPR005467">
    <property type="entry name" value="His_kinase_dom"/>
</dbReference>
<dbReference type="CDD" id="cd00075">
    <property type="entry name" value="HATPase"/>
    <property type="match status" value="1"/>
</dbReference>
<dbReference type="InterPro" id="IPR003594">
    <property type="entry name" value="HATPase_dom"/>
</dbReference>
<dbReference type="SMART" id="SM00388">
    <property type="entry name" value="HisKA"/>
    <property type="match status" value="1"/>
</dbReference>
<reference evidence="15 16" key="1">
    <citation type="submission" date="2013-04" db="EMBL/GenBank/DDBJ databases">
        <title>Shimia sp. 22II-S11-Z10 Genome Sequencing.</title>
        <authorList>
            <person name="Lai Q."/>
            <person name="Li G."/>
            <person name="Shao Z."/>
        </authorList>
    </citation>
    <scope>NUCLEOTIDE SEQUENCE [LARGE SCALE GENOMIC DNA]</scope>
    <source>
        <strain evidence="16">22II-S11-Z10</strain>
    </source>
</reference>
<dbReference type="CDD" id="cd00082">
    <property type="entry name" value="HisKA"/>
    <property type="match status" value="1"/>
</dbReference>
<dbReference type="PRINTS" id="PR00344">
    <property type="entry name" value="BCTRLSENSOR"/>
</dbReference>
<dbReference type="Pfam" id="PF02518">
    <property type="entry name" value="HATPase_c"/>
    <property type="match status" value="1"/>
</dbReference>
<keyword evidence="16" id="KW-1185">Reference proteome</keyword>
<keyword evidence="6" id="KW-0597">Phosphoprotein</keyword>
<evidence type="ECO:0000256" key="5">
    <source>
        <dbReference type="ARBA" id="ARBA00022519"/>
    </source>
</evidence>
<dbReference type="GO" id="GO:0000155">
    <property type="term" value="F:phosphorelay sensor kinase activity"/>
    <property type="evidence" value="ECO:0007669"/>
    <property type="project" value="InterPro"/>
</dbReference>
<sequence>MKNGFRLRSIGMTLMFAAFVAGLAVGGAWFYSSQAWQSYLTRSYVTGISVHEALRMGTPMPNGVTATALEPDQAVLADAGAFSRLPGLPTPSYVTNVSILTDVSHPVSGPILTLGIVSDKLPYSVSELVSEKGASAAEKFGNVTRLLATYCSAPMIFANLGDGTWWRIDGASIWGCEAVPTDLRLPAALLALALLAALATWLIDVSAHFDRFSRALRGRRRLGGPESYTTRGPAELREIVAAVNAYLESERAQLSKRAMVLSGVSHDLGTPATRLRLRSALIEDKDLRHKLESDIDSMTGMIESVLTYTRAELSSEAPRKVSLTSLVEALVDDYCDMGKPVALRAAPQQLVEGGRVLFTGQSGHGALPEQQRILVTARIISLQRAVSNLIDNALKYGRRAVVELTANADHALIVVEDEGSGMSAQAINDVIAPFKRGDNTSTIDGFGLGLTIVATVAEQHGGRLYFETGAHGLRACLEIQRN</sequence>
<evidence type="ECO:0000313" key="16">
    <source>
        <dbReference type="Proteomes" id="UP000024836"/>
    </source>
</evidence>
<dbReference type="SUPFAM" id="SSF47384">
    <property type="entry name" value="Homodimeric domain of signal transducing histidine kinase"/>
    <property type="match status" value="1"/>
</dbReference>
<accession>A0A058ZRK4</accession>
<evidence type="ECO:0000259" key="14">
    <source>
        <dbReference type="PROSITE" id="PS50109"/>
    </source>
</evidence>
<keyword evidence="4" id="KW-1003">Cell membrane</keyword>
<keyword evidence="10 13" id="KW-1133">Transmembrane helix</keyword>
<dbReference type="PANTHER" id="PTHR44936">
    <property type="entry name" value="SENSOR PROTEIN CREC"/>
    <property type="match status" value="1"/>
</dbReference>